<dbReference type="Gene3D" id="2.40.100.10">
    <property type="entry name" value="Cyclophilin-like"/>
    <property type="match status" value="1"/>
</dbReference>
<comment type="similarity">
    <text evidence="1">Belongs to the cyclophilin-type PPIase family.</text>
</comment>
<dbReference type="SUPFAM" id="SSF50891">
    <property type="entry name" value="Cyclophilin-like"/>
    <property type="match status" value="1"/>
</dbReference>
<evidence type="ECO:0000256" key="2">
    <source>
        <dbReference type="SAM" id="MobiDB-lite"/>
    </source>
</evidence>
<dbReference type="PROSITE" id="PS00170">
    <property type="entry name" value="CSA_PPIASE_1"/>
    <property type="match status" value="1"/>
</dbReference>
<feature type="domain" description="PPIase cyclophilin-type" evidence="3">
    <location>
        <begin position="1"/>
        <end position="102"/>
    </location>
</feature>
<accession>A0A974P4I6</accession>
<dbReference type="InterPro" id="IPR002130">
    <property type="entry name" value="Cyclophilin-type_PPIase_dom"/>
</dbReference>
<evidence type="ECO:0000256" key="1">
    <source>
        <dbReference type="ARBA" id="ARBA00007365"/>
    </source>
</evidence>
<reference evidence="4" key="1">
    <citation type="submission" date="2021-01" db="EMBL/GenBank/DDBJ databases">
        <title>Genome sequence of Phenylobacterium sp. 20VBR1 isolated from a valley glaceir, Ny-Alesund, Svalbard.</title>
        <authorList>
            <person name="Thomas F.A."/>
            <person name="Krishnan K.P."/>
            <person name="Sinha R.K."/>
        </authorList>
    </citation>
    <scope>NUCLEOTIDE SEQUENCE</scope>
    <source>
        <strain evidence="4">20VBR1</strain>
    </source>
</reference>
<evidence type="ECO:0000313" key="4">
    <source>
        <dbReference type="EMBL" id="QQZ50533.1"/>
    </source>
</evidence>
<name>A0A974P4I6_9CAUL</name>
<keyword evidence="4" id="KW-0413">Isomerase</keyword>
<dbReference type="InterPro" id="IPR020892">
    <property type="entry name" value="Cyclophilin-type_PPIase_CS"/>
</dbReference>
<dbReference type="GO" id="GO:0006457">
    <property type="term" value="P:protein folding"/>
    <property type="evidence" value="ECO:0007669"/>
    <property type="project" value="InterPro"/>
</dbReference>
<feature type="region of interest" description="Disordered" evidence="2">
    <location>
        <begin position="113"/>
        <end position="168"/>
    </location>
</feature>
<dbReference type="PROSITE" id="PS50072">
    <property type="entry name" value="CSA_PPIASE_2"/>
    <property type="match status" value="1"/>
</dbReference>
<gene>
    <name evidence="4" type="ORF">JKL49_02965</name>
</gene>
<dbReference type="Pfam" id="PF00160">
    <property type="entry name" value="Pro_isomerase"/>
    <property type="match status" value="1"/>
</dbReference>
<evidence type="ECO:0000259" key="3">
    <source>
        <dbReference type="PROSITE" id="PS50072"/>
    </source>
</evidence>
<dbReference type="InterPro" id="IPR029000">
    <property type="entry name" value="Cyclophilin-like_dom_sf"/>
</dbReference>
<protein>
    <submittedName>
        <fullName evidence="4">Peptidylprolyl isomerase</fullName>
    </submittedName>
</protein>
<dbReference type="EMBL" id="CP068570">
    <property type="protein sequence ID" value="QQZ50533.1"/>
    <property type="molecule type" value="Genomic_DNA"/>
</dbReference>
<proteinExistence type="inferred from homology"/>
<sequence length="168" mass="17768">MAPAMAPQSVARVTLLAREGVYDGLQFHRVIEGFVNQTGNPNNKDGGTSSHPDLPLEATFKLKMAGYRAVAAPTDGTVGFLGTVPIQTVSGQEALRSKDGTVRAWAPIAPASPGWGGRRARTPATARSSSCADRADGWTATMRSGAGSWWGRTSTASSRWENRRPSPT</sequence>
<dbReference type="AlphaFoldDB" id="A0A974P4I6"/>
<dbReference type="GO" id="GO:0003755">
    <property type="term" value="F:peptidyl-prolyl cis-trans isomerase activity"/>
    <property type="evidence" value="ECO:0007669"/>
    <property type="project" value="InterPro"/>
</dbReference>
<organism evidence="4">
    <name type="scientific">Phenylobacterium glaciei</name>
    <dbReference type="NCBI Taxonomy" id="2803784"/>
    <lineage>
        <taxon>Bacteria</taxon>
        <taxon>Pseudomonadati</taxon>
        <taxon>Pseudomonadota</taxon>
        <taxon>Alphaproteobacteria</taxon>
        <taxon>Caulobacterales</taxon>
        <taxon>Caulobacteraceae</taxon>
        <taxon>Phenylobacterium</taxon>
    </lineage>
</organism>